<evidence type="ECO:0000259" key="2">
    <source>
        <dbReference type="Pfam" id="PF02272"/>
    </source>
</evidence>
<gene>
    <name evidence="3" type="primary">nrnA_20</name>
    <name evidence="3" type="ORF">SDC9_80746</name>
</gene>
<dbReference type="AlphaFoldDB" id="A0A644Z7V3"/>
<sequence length="320" mass="34450">MLLDAVRFLRANDDILLIAHVSPDGDTLGSSFALFGALQDLGKRVQVVCEDPVPAIYRFLPFSDQLLSPEQARPAEAVVCVDCADVARAGRCEPLFRAAKATLNIDHHGTNDRYADENFVQKAGATGELIFNVLASLKVTLNKNIASCLYAAITTDTGNFSYSNTTPDTLRIAAELLDVGIDLPYLNQKLFRTVPFHKLRLHALAVTKAQLYEYGRIGISMLTLEEISSCGASAEDTEGIIDNIRDIDTVEVAALLRESDDGQVRVSLRGKSCADVSKIATKFGGGGHKLAAGCTMKPPLEEAAAQILESAKELLHGECG</sequence>
<dbReference type="PANTHER" id="PTHR47618">
    <property type="entry name" value="BIFUNCTIONAL OLIGORIBONUCLEASE AND PAP PHOSPHATASE NRNA"/>
    <property type="match status" value="1"/>
</dbReference>
<dbReference type="EMBL" id="VSSQ01006890">
    <property type="protein sequence ID" value="MPM34164.1"/>
    <property type="molecule type" value="Genomic_DNA"/>
</dbReference>
<dbReference type="Pfam" id="PF02272">
    <property type="entry name" value="DHHA1"/>
    <property type="match status" value="1"/>
</dbReference>
<name>A0A644Z7V3_9ZZZZ</name>
<dbReference type="InterPro" id="IPR051319">
    <property type="entry name" value="Oligoribo/pAp-PDE_c-di-AMP_PDE"/>
</dbReference>
<dbReference type="SUPFAM" id="SSF64182">
    <property type="entry name" value="DHH phosphoesterases"/>
    <property type="match status" value="1"/>
</dbReference>
<evidence type="ECO:0000313" key="3">
    <source>
        <dbReference type="EMBL" id="MPM34164.1"/>
    </source>
</evidence>
<evidence type="ECO:0000259" key="1">
    <source>
        <dbReference type="Pfam" id="PF01368"/>
    </source>
</evidence>
<dbReference type="Pfam" id="PF01368">
    <property type="entry name" value="DHH"/>
    <property type="match status" value="1"/>
</dbReference>
<dbReference type="EC" id="3.1.-.-" evidence="3"/>
<proteinExistence type="predicted"/>
<dbReference type="Gene3D" id="3.90.1640.10">
    <property type="entry name" value="inorganic pyrophosphatase (n-terminal core)"/>
    <property type="match status" value="1"/>
</dbReference>
<protein>
    <submittedName>
        <fullName evidence="3">Bifunctional oligoribonuclease and PAP phosphatase NrnA</fullName>
        <ecNumber evidence="3">3.1.-.-</ecNumber>
    </submittedName>
</protein>
<dbReference type="PANTHER" id="PTHR47618:SF1">
    <property type="entry name" value="BIFUNCTIONAL OLIGORIBONUCLEASE AND PAP PHOSPHATASE NRNA"/>
    <property type="match status" value="1"/>
</dbReference>
<reference evidence="3" key="1">
    <citation type="submission" date="2019-08" db="EMBL/GenBank/DDBJ databases">
        <authorList>
            <person name="Kucharzyk K."/>
            <person name="Murdoch R.W."/>
            <person name="Higgins S."/>
            <person name="Loffler F."/>
        </authorList>
    </citation>
    <scope>NUCLEOTIDE SEQUENCE</scope>
</reference>
<feature type="domain" description="DDH" evidence="1">
    <location>
        <begin position="15"/>
        <end position="153"/>
    </location>
</feature>
<dbReference type="InterPro" id="IPR001667">
    <property type="entry name" value="DDH_dom"/>
</dbReference>
<dbReference type="Gene3D" id="3.10.310.30">
    <property type="match status" value="1"/>
</dbReference>
<organism evidence="3">
    <name type="scientific">bioreactor metagenome</name>
    <dbReference type="NCBI Taxonomy" id="1076179"/>
    <lineage>
        <taxon>unclassified sequences</taxon>
        <taxon>metagenomes</taxon>
        <taxon>ecological metagenomes</taxon>
    </lineage>
</organism>
<dbReference type="GO" id="GO:0016787">
    <property type="term" value="F:hydrolase activity"/>
    <property type="evidence" value="ECO:0007669"/>
    <property type="project" value="UniProtKB-KW"/>
</dbReference>
<dbReference type="InterPro" id="IPR038763">
    <property type="entry name" value="DHH_sf"/>
</dbReference>
<accession>A0A644Z7V3</accession>
<comment type="caution">
    <text evidence="3">The sequence shown here is derived from an EMBL/GenBank/DDBJ whole genome shotgun (WGS) entry which is preliminary data.</text>
</comment>
<feature type="domain" description="DHHA1" evidence="2">
    <location>
        <begin position="231"/>
        <end position="315"/>
    </location>
</feature>
<dbReference type="InterPro" id="IPR003156">
    <property type="entry name" value="DHHA1_dom"/>
</dbReference>
<keyword evidence="3" id="KW-0378">Hydrolase</keyword>
<dbReference type="GO" id="GO:0003676">
    <property type="term" value="F:nucleic acid binding"/>
    <property type="evidence" value="ECO:0007669"/>
    <property type="project" value="InterPro"/>
</dbReference>